<keyword evidence="2" id="KW-1185">Reference proteome</keyword>
<dbReference type="RefSeq" id="WP_304514379.1">
    <property type="nucleotide sequence ID" value="NZ_JAOSIQ010000015.1"/>
</dbReference>
<organism evidence="1 2">
    <name type="scientific">Candidatus Phytoplasma bonamiae</name>
    <dbReference type="NCBI Taxonomy" id="2982626"/>
    <lineage>
        <taxon>Bacteria</taxon>
        <taxon>Bacillati</taxon>
        <taxon>Mycoplasmatota</taxon>
        <taxon>Mollicutes</taxon>
        <taxon>Acholeplasmatales</taxon>
        <taxon>Acholeplasmataceae</taxon>
        <taxon>Candidatus Phytoplasma</taxon>
        <taxon>16SrII (Peanut WB group)</taxon>
    </lineage>
</organism>
<gene>
    <name evidence="1" type="ORF">OC701_01730</name>
</gene>
<evidence type="ECO:0000313" key="2">
    <source>
        <dbReference type="Proteomes" id="UP001170683"/>
    </source>
</evidence>
<dbReference type="EMBL" id="JAOSIQ010000015">
    <property type="protein sequence ID" value="MDO8064182.1"/>
    <property type="molecule type" value="Genomic_DNA"/>
</dbReference>
<reference evidence="1 2" key="1">
    <citation type="journal article" date="2023" name="Int. J. Syst. Evol. Microbiol.">
        <title>The observation of taxonomic boundaries for the 16SrII and 16SrXXV phytoplasmas using genome-based delimitation.</title>
        <authorList>
            <person name="Rodrigues Jardim B."/>
            <person name="Tran-Nguyen L.T.T."/>
            <person name="Gambley C."/>
            <person name="Al-Sadi A.M."/>
            <person name="Al-Subhi A.M."/>
            <person name="Foissac X."/>
            <person name="Salar P."/>
            <person name="Cai H."/>
            <person name="Yang J.Y."/>
            <person name="Davis R."/>
            <person name="Jones L."/>
            <person name="Rodoni B."/>
            <person name="Constable F.E."/>
        </authorList>
    </citation>
    <scope>NUCLEOTIDE SEQUENCE [LARGE SCALE GENOMIC DNA]</scope>
    <source>
        <strain evidence="1">BAWM-225</strain>
    </source>
</reference>
<protein>
    <submittedName>
        <fullName evidence="1">Uncharacterized protein</fullName>
    </submittedName>
</protein>
<sequence>MFFIKYKLEIIDPDFFFVIAVYLNNQVIYDFAFSYHQRIKIIKLVTILKQKYPLLTNLNKFELENLQKKFLKTGLF</sequence>
<name>A0ABT9D5D2_9MOLU</name>
<dbReference type="Proteomes" id="UP001170683">
    <property type="component" value="Unassembled WGS sequence"/>
</dbReference>
<comment type="caution">
    <text evidence="1">The sequence shown here is derived from an EMBL/GenBank/DDBJ whole genome shotgun (WGS) entry which is preliminary data.</text>
</comment>
<evidence type="ECO:0000313" key="1">
    <source>
        <dbReference type="EMBL" id="MDO8064182.1"/>
    </source>
</evidence>
<proteinExistence type="predicted"/>
<accession>A0ABT9D5D2</accession>